<organism evidence="3">
    <name type="scientific">freshwater metagenome</name>
    <dbReference type="NCBI Taxonomy" id="449393"/>
    <lineage>
        <taxon>unclassified sequences</taxon>
        <taxon>metagenomes</taxon>
        <taxon>ecological metagenomes</taxon>
    </lineage>
</organism>
<dbReference type="EMBL" id="CAEZYI010000105">
    <property type="protein sequence ID" value="CAB4728483.1"/>
    <property type="molecule type" value="Genomic_DNA"/>
</dbReference>
<evidence type="ECO:0000313" key="1">
    <source>
        <dbReference type="EMBL" id="CAB4728483.1"/>
    </source>
</evidence>
<proteinExistence type="predicted"/>
<dbReference type="AlphaFoldDB" id="A0A6J7VF50"/>
<evidence type="ECO:0000313" key="3">
    <source>
        <dbReference type="EMBL" id="CAB5076980.1"/>
    </source>
</evidence>
<evidence type="ECO:0000313" key="2">
    <source>
        <dbReference type="EMBL" id="CAB5043110.1"/>
    </source>
</evidence>
<dbReference type="EMBL" id="CAFBRA010000097">
    <property type="protein sequence ID" value="CAB5076980.1"/>
    <property type="molecule type" value="Genomic_DNA"/>
</dbReference>
<accession>A0A6J7VF50</accession>
<dbReference type="EMBL" id="CAFBQC010000051">
    <property type="protein sequence ID" value="CAB5043110.1"/>
    <property type="molecule type" value="Genomic_DNA"/>
</dbReference>
<protein>
    <submittedName>
        <fullName evidence="3">Unannotated protein</fullName>
    </submittedName>
</protein>
<reference evidence="3" key="1">
    <citation type="submission" date="2020-05" db="EMBL/GenBank/DDBJ databases">
        <authorList>
            <person name="Chiriac C."/>
            <person name="Salcher M."/>
            <person name="Ghai R."/>
            <person name="Kavagutti S V."/>
        </authorList>
    </citation>
    <scope>NUCLEOTIDE SEQUENCE</scope>
</reference>
<sequence length="65" mass="6522">MASAIFNSARWRCDGVESLQPGNALLAALKAASTSAALECGAVAKASPVDGFISVVVSPDVLSTE</sequence>
<gene>
    <name evidence="1" type="ORF">UFOPK2662_01207</name>
    <name evidence="2" type="ORF">UFOPK4242_00965</name>
    <name evidence="3" type="ORF">UFOPK4382_01132</name>
</gene>
<name>A0A6J7VF50_9ZZZZ</name>